<reference evidence="2" key="1">
    <citation type="submission" date="2016-11" db="EMBL/GenBank/DDBJ databases">
        <authorList>
            <person name="Jaros S."/>
            <person name="Januszkiewicz K."/>
            <person name="Wedrychowicz H."/>
        </authorList>
    </citation>
    <scope>NUCLEOTIDE SEQUENCE [LARGE SCALE GENOMIC DNA]</scope>
    <source>
        <strain evidence="2">DSM 7057</strain>
    </source>
</reference>
<protein>
    <submittedName>
        <fullName evidence="1">Phage head-tail adaptor, putative, SPP1 family</fullName>
    </submittedName>
</protein>
<accession>A0AA94L2Z8</accession>
<dbReference type="AlphaFoldDB" id="A0AA94L2Z8"/>
<name>A0AA94L2Z8_DESDE</name>
<dbReference type="EMBL" id="FPIW01000050">
    <property type="protein sequence ID" value="SFW64067.1"/>
    <property type="molecule type" value="Genomic_DNA"/>
</dbReference>
<comment type="caution">
    <text evidence="1">The sequence shown here is derived from an EMBL/GenBank/DDBJ whole genome shotgun (WGS) entry which is preliminary data.</text>
</comment>
<proteinExistence type="predicted"/>
<dbReference type="InterPro" id="IPR008767">
    <property type="entry name" value="Phage_SPP1_head-tail_adaptor"/>
</dbReference>
<dbReference type="RefSeq" id="WP_072312252.1">
    <property type="nucleotide sequence ID" value="NZ_FPIW01000050.1"/>
</dbReference>
<evidence type="ECO:0000313" key="1">
    <source>
        <dbReference type="EMBL" id="SFW64067.1"/>
    </source>
</evidence>
<gene>
    <name evidence="1" type="ORF">SAMN02910291_02247</name>
</gene>
<dbReference type="Gene3D" id="2.40.10.270">
    <property type="entry name" value="Bacteriophage SPP1 head-tail adaptor protein"/>
    <property type="match status" value="1"/>
</dbReference>
<dbReference type="InterPro" id="IPR038666">
    <property type="entry name" value="SSP1_head-tail_sf"/>
</dbReference>
<dbReference type="Pfam" id="PF05521">
    <property type="entry name" value="Phage_HCP"/>
    <property type="match status" value="1"/>
</dbReference>
<dbReference type="NCBIfam" id="TIGR01563">
    <property type="entry name" value="gp16_SPP1"/>
    <property type="match status" value="1"/>
</dbReference>
<organism evidence="1 2">
    <name type="scientific">Desulfovibrio desulfuricans</name>
    <dbReference type="NCBI Taxonomy" id="876"/>
    <lineage>
        <taxon>Bacteria</taxon>
        <taxon>Pseudomonadati</taxon>
        <taxon>Thermodesulfobacteriota</taxon>
        <taxon>Desulfovibrionia</taxon>
        <taxon>Desulfovibrionales</taxon>
        <taxon>Desulfovibrionaceae</taxon>
        <taxon>Desulfovibrio</taxon>
    </lineage>
</organism>
<sequence length="104" mass="11889">MPAAPYRHRVTIQAVTLIFDGMGGWEETWADLATVWARVEALKGEEYFAAAQMQNSVSHRVTMRYRADLTPTHRLVFEGRTLDIEAVLPDEHKSRLVIMCTEQV</sequence>
<dbReference type="Proteomes" id="UP000182680">
    <property type="component" value="Unassembled WGS sequence"/>
</dbReference>
<evidence type="ECO:0000313" key="2">
    <source>
        <dbReference type="Proteomes" id="UP000182680"/>
    </source>
</evidence>